<dbReference type="VEuPathDB" id="FungiDB:CIMG_08555"/>
<dbReference type="STRING" id="246410.J3K5R5"/>
<sequence length="601" mass="67528">MTSRKFNLRAQGTHPVNRALLELCPTVPNCKIITEGYILRVHMRHDYDWSTKSRSSPFAKSGLSYTYRAFLFSVSMIPAVLQPALADIPAAINADLEFQTSANGVTAKFAIQDAGSETALQISIHDGLVTEAQIAQPAGDAEFTLSARQDDWKEFFAAVPRAPWQSYWGMLRVLGHNPGMQVLGDMASFIRHARLWRISLDRIRDAIHSRPLSADHVEYEEITEEDSIIGRYVWLDSVGWGKSKVFCESAGTGPQHVLFLHTAGADSRQFHALMNNCELQQRCTMFAFDLPGHGRSYPGSKTQPEGFVNDEEQYVSAIKQVIEKLKLHRPIVSGASMGGQVCLAVALRAEELGVSGVIPCEACDHLPLTQPIYHLPGDQNEAILNAERVCGMISPTAPMSNRKLIWWIYSSQAVQMFHGDLKFYFQGWDGRDRMHLINTKICPVYMLTGVYDYSCTPELSRETACKIPGAKFEVMRDLGHFPMTENPTVFLEYFIKGLEHIKSAHSLLKDDKMCARVNTLDFSSNTKKELFYDIVLWQLSFGISEKCRGGRWLKGYSRPVMRGSRPTHFASSLENPTSGQGTPEWSIKSRFLSKVDFRPLD</sequence>
<dbReference type="PANTHER" id="PTHR43194">
    <property type="entry name" value="HYDROLASE ALPHA/BETA FOLD FAMILY"/>
    <property type="match status" value="1"/>
</dbReference>
<gene>
    <name evidence="2" type="ORF">CIMG_08555</name>
</gene>
<dbReference type="Proteomes" id="UP000001261">
    <property type="component" value="Unassembled WGS sequence"/>
</dbReference>
<dbReference type="InterPro" id="IPR000073">
    <property type="entry name" value="AB_hydrolase_1"/>
</dbReference>
<evidence type="ECO:0000313" key="2">
    <source>
        <dbReference type="EMBL" id="EAS29809.3"/>
    </source>
</evidence>
<dbReference type="PANTHER" id="PTHR43194:SF2">
    <property type="entry name" value="PEROXISOMAL MEMBRANE PROTEIN LPX1"/>
    <property type="match status" value="1"/>
</dbReference>
<dbReference type="RefSeq" id="XP_001241392.2">
    <property type="nucleotide sequence ID" value="XM_001241391.2"/>
</dbReference>
<reference evidence="3" key="1">
    <citation type="journal article" date="2009" name="Genome Res.">
        <title>Comparative genomic analyses of the human fungal pathogens Coccidioides and their relatives.</title>
        <authorList>
            <person name="Sharpton T.J."/>
            <person name="Stajich J.E."/>
            <person name="Rounsley S.D."/>
            <person name="Gardner M.J."/>
            <person name="Wortman J.R."/>
            <person name="Jordar V.S."/>
            <person name="Maiti R."/>
            <person name="Kodira C.D."/>
            <person name="Neafsey D.E."/>
            <person name="Zeng Q."/>
            <person name="Hung C.-Y."/>
            <person name="McMahan C."/>
            <person name="Muszewska A."/>
            <person name="Grynberg M."/>
            <person name="Mandel M.A."/>
            <person name="Kellner E.M."/>
            <person name="Barker B.M."/>
            <person name="Galgiani J.N."/>
            <person name="Orbach M.J."/>
            <person name="Kirkland T.N."/>
            <person name="Cole G.T."/>
            <person name="Henn M.R."/>
            <person name="Birren B.W."/>
            <person name="Taylor J.W."/>
        </authorList>
    </citation>
    <scope>NUCLEOTIDE SEQUENCE [LARGE SCALE GENOMIC DNA]</scope>
    <source>
        <strain evidence="3">RS</strain>
    </source>
</reference>
<dbReference type="SUPFAM" id="SSF53474">
    <property type="entry name" value="alpha/beta-Hydrolases"/>
    <property type="match status" value="1"/>
</dbReference>
<dbReference type="Pfam" id="PF12697">
    <property type="entry name" value="Abhydrolase_6"/>
    <property type="match status" value="1"/>
</dbReference>
<dbReference type="Gene3D" id="3.30.1050.10">
    <property type="entry name" value="SCP2 sterol-binding domain"/>
    <property type="match status" value="1"/>
</dbReference>
<dbReference type="KEGG" id="cim:CIMG_08555"/>
<organism evidence="2 3">
    <name type="scientific">Coccidioides immitis (strain RS)</name>
    <name type="common">Valley fever fungus</name>
    <dbReference type="NCBI Taxonomy" id="246410"/>
    <lineage>
        <taxon>Eukaryota</taxon>
        <taxon>Fungi</taxon>
        <taxon>Dikarya</taxon>
        <taxon>Ascomycota</taxon>
        <taxon>Pezizomycotina</taxon>
        <taxon>Eurotiomycetes</taxon>
        <taxon>Eurotiomycetidae</taxon>
        <taxon>Onygenales</taxon>
        <taxon>Onygenaceae</taxon>
        <taxon>Coccidioides</taxon>
    </lineage>
</organism>
<keyword evidence="3" id="KW-1185">Reference proteome</keyword>
<dbReference type="InParanoid" id="J3K5R5"/>
<dbReference type="OrthoDB" id="408373at2759"/>
<evidence type="ECO:0000259" key="1">
    <source>
        <dbReference type="Pfam" id="PF12697"/>
    </source>
</evidence>
<dbReference type="InterPro" id="IPR029058">
    <property type="entry name" value="AB_hydrolase_fold"/>
</dbReference>
<proteinExistence type="predicted"/>
<feature type="domain" description="AB hydrolase-1" evidence="1">
    <location>
        <begin position="257"/>
        <end position="491"/>
    </location>
</feature>
<evidence type="ECO:0000313" key="3">
    <source>
        <dbReference type="Proteomes" id="UP000001261"/>
    </source>
</evidence>
<dbReference type="Gene3D" id="3.40.50.1820">
    <property type="entry name" value="alpha/beta hydrolase"/>
    <property type="match status" value="1"/>
</dbReference>
<dbReference type="EMBL" id="GG704913">
    <property type="protein sequence ID" value="EAS29809.3"/>
    <property type="molecule type" value="Genomic_DNA"/>
</dbReference>
<dbReference type="AlphaFoldDB" id="J3K5R5"/>
<dbReference type="InterPro" id="IPR036527">
    <property type="entry name" value="SCP2_sterol-bd_dom_sf"/>
</dbReference>
<name>J3K5R5_COCIM</name>
<dbReference type="GeneID" id="4560415"/>
<dbReference type="ESTHER" id="cocim-q1dma8">
    <property type="family name" value="AlphaBeta_hydrolase"/>
</dbReference>
<protein>
    <recommendedName>
        <fullName evidence="1">AB hydrolase-1 domain-containing protein</fullName>
    </recommendedName>
</protein>
<accession>J3K5R5</accession>
<reference evidence="3" key="2">
    <citation type="journal article" date="2010" name="Genome Res.">
        <title>Population genomic sequencing of Coccidioides fungi reveals recent hybridization and transposon control.</title>
        <authorList>
            <person name="Neafsey D.E."/>
            <person name="Barker B.M."/>
            <person name="Sharpton T.J."/>
            <person name="Stajich J.E."/>
            <person name="Park D.J."/>
            <person name="Whiston E."/>
            <person name="Hung C.-Y."/>
            <person name="McMahan C."/>
            <person name="White J."/>
            <person name="Sykes S."/>
            <person name="Heiman D."/>
            <person name="Young S."/>
            <person name="Zeng Q."/>
            <person name="Abouelleil A."/>
            <person name="Aftuck L."/>
            <person name="Bessette D."/>
            <person name="Brown A."/>
            <person name="FitzGerald M."/>
            <person name="Lui A."/>
            <person name="Macdonald J.P."/>
            <person name="Priest M."/>
            <person name="Orbach M.J."/>
            <person name="Galgiani J.N."/>
            <person name="Kirkland T.N."/>
            <person name="Cole G.T."/>
            <person name="Birren B.W."/>
            <person name="Henn M.R."/>
            <person name="Taylor J.W."/>
            <person name="Rounsley S.D."/>
        </authorList>
    </citation>
    <scope>GENOME REANNOTATION</scope>
    <source>
        <strain evidence="3">RS</strain>
    </source>
</reference>
<dbReference type="InterPro" id="IPR050228">
    <property type="entry name" value="Carboxylesterase_BioH"/>
</dbReference>